<comment type="cofactor">
    <cofactor evidence="9">
        <name>Mg(2+)</name>
        <dbReference type="ChEBI" id="CHEBI:18420"/>
    </cofactor>
    <text evidence="9">Binds 3 Mg(2+) ions per subunit.</text>
</comment>
<evidence type="ECO:0000256" key="7">
    <source>
        <dbReference type="ARBA" id="ARBA00022777"/>
    </source>
</evidence>
<evidence type="ECO:0000313" key="12">
    <source>
        <dbReference type="EMBL" id="CAD7653285.1"/>
    </source>
</evidence>
<dbReference type="AlphaFoldDB" id="A0A7R9M4F1"/>
<keyword evidence="7 9" id="KW-0418">Kinase</keyword>
<comment type="function">
    <text evidence="9">ATP dependent phosphorylation of adenosine and other related nucleoside analogs to monophosphate derivatives.</text>
</comment>
<dbReference type="GO" id="GO:0005634">
    <property type="term" value="C:nucleus"/>
    <property type="evidence" value="ECO:0007669"/>
    <property type="project" value="UniProtKB-SubCell"/>
</dbReference>
<dbReference type="InterPro" id="IPR029056">
    <property type="entry name" value="Ribokinase-like"/>
</dbReference>
<dbReference type="GO" id="GO:0006144">
    <property type="term" value="P:purine nucleobase metabolic process"/>
    <property type="evidence" value="ECO:0007669"/>
    <property type="project" value="TreeGrafter"/>
</dbReference>
<organism evidence="12">
    <name type="scientific">Oppiella nova</name>
    <dbReference type="NCBI Taxonomy" id="334625"/>
    <lineage>
        <taxon>Eukaryota</taxon>
        <taxon>Metazoa</taxon>
        <taxon>Ecdysozoa</taxon>
        <taxon>Arthropoda</taxon>
        <taxon>Chelicerata</taxon>
        <taxon>Arachnida</taxon>
        <taxon>Acari</taxon>
        <taxon>Acariformes</taxon>
        <taxon>Sarcoptiformes</taxon>
        <taxon>Oribatida</taxon>
        <taxon>Brachypylina</taxon>
        <taxon>Oppioidea</taxon>
        <taxon>Oppiidae</taxon>
        <taxon>Oppiella</taxon>
    </lineage>
</organism>
<comment type="similarity">
    <text evidence="2 9">Belongs to the carbohydrate kinase PfkB family.</text>
</comment>
<comment type="subcellular location">
    <subcellularLocation>
        <location evidence="9">Nucleus</location>
    </subcellularLocation>
</comment>
<keyword evidence="5 9" id="KW-0660">Purine salvage</keyword>
<evidence type="ECO:0000256" key="1">
    <source>
        <dbReference type="ARBA" id="ARBA00004801"/>
    </source>
</evidence>
<dbReference type="UniPathway" id="UPA00588">
    <property type="reaction ID" value="UER00659"/>
</dbReference>
<keyword evidence="8 9" id="KW-0067">ATP-binding</keyword>
<dbReference type="InterPro" id="IPR001805">
    <property type="entry name" value="Adenokinase"/>
</dbReference>
<dbReference type="GO" id="GO:0004001">
    <property type="term" value="F:adenosine kinase activity"/>
    <property type="evidence" value="ECO:0007669"/>
    <property type="project" value="UniProtKB-UniRule"/>
</dbReference>
<dbReference type="Proteomes" id="UP000728032">
    <property type="component" value="Unassembled WGS sequence"/>
</dbReference>
<feature type="region of interest" description="Disordered" evidence="10">
    <location>
        <begin position="1"/>
        <end position="21"/>
    </location>
</feature>
<comment type="catalytic activity">
    <reaction evidence="9">
        <text>adenosine + ATP = AMP + ADP + H(+)</text>
        <dbReference type="Rhea" id="RHEA:20824"/>
        <dbReference type="ChEBI" id="CHEBI:15378"/>
        <dbReference type="ChEBI" id="CHEBI:16335"/>
        <dbReference type="ChEBI" id="CHEBI:30616"/>
        <dbReference type="ChEBI" id="CHEBI:456215"/>
        <dbReference type="ChEBI" id="CHEBI:456216"/>
        <dbReference type="EC" id="2.7.1.20"/>
    </reaction>
</comment>
<keyword evidence="4 9" id="KW-0808">Transferase</keyword>
<proteinExistence type="inferred from homology"/>
<dbReference type="Gene3D" id="3.40.1190.20">
    <property type="match status" value="1"/>
</dbReference>
<evidence type="ECO:0000256" key="4">
    <source>
        <dbReference type="ARBA" id="ARBA00022679"/>
    </source>
</evidence>
<reference evidence="12" key="1">
    <citation type="submission" date="2020-11" db="EMBL/GenBank/DDBJ databases">
        <authorList>
            <person name="Tran Van P."/>
        </authorList>
    </citation>
    <scope>NUCLEOTIDE SEQUENCE</scope>
</reference>
<evidence type="ECO:0000256" key="8">
    <source>
        <dbReference type="ARBA" id="ARBA00022840"/>
    </source>
</evidence>
<evidence type="ECO:0000256" key="6">
    <source>
        <dbReference type="ARBA" id="ARBA00022741"/>
    </source>
</evidence>
<comment type="subunit">
    <text evidence="9">Monomer.</text>
</comment>
<feature type="non-terminal residue" evidence="12">
    <location>
        <position position="265"/>
    </location>
</feature>
<dbReference type="SUPFAM" id="SSF53613">
    <property type="entry name" value="Ribokinase-like"/>
    <property type="match status" value="1"/>
</dbReference>
<dbReference type="InterPro" id="IPR011611">
    <property type="entry name" value="PfkB_dom"/>
</dbReference>
<dbReference type="Pfam" id="PF00294">
    <property type="entry name" value="PfkB"/>
    <property type="match status" value="1"/>
</dbReference>
<dbReference type="OrthoDB" id="432447at2759"/>
<dbReference type="GO" id="GO:0005829">
    <property type="term" value="C:cytosol"/>
    <property type="evidence" value="ECO:0007669"/>
    <property type="project" value="TreeGrafter"/>
</dbReference>
<dbReference type="PANTHER" id="PTHR45769">
    <property type="entry name" value="ADENOSINE KINASE"/>
    <property type="match status" value="1"/>
</dbReference>
<keyword evidence="6 9" id="KW-0547">Nucleotide-binding</keyword>
<evidence type="ECO:0000256" key="10">
    <source>
        <dbReference type="SAM" id="MobiDB-lite"/>
    </source>
</evidence>
<comment type="pathway">
    <text evidence="1 9">Purine metabolism; AMP biosynthesis via salvage pathway; AMP from adenosine: step 1/1.</text>
</comment>
<dbReference type="EMBL" id="CAJPVJ010006486">
    <property type="protein sequence ID" value="CAG2170472.1"/>
    <property type="molecule type" value="Genomic_DNA"/>
</dbReference>
<evidence type="ECO:0000256" key="9">
    <source>
        <dbReference type="RuleBase" id="RU368116"/>
    </source>
</evidence>
<protein>
    <recommendedName>
        <fullName evidence="3 9">Adenosine kinase</fullName>
        <shortName evidence="9">AK</shortName>
        <ecNumber evidence="3 9">2.7.1.20</ecNumber>
    </recommendedName>
    <alternativeName>
        <fullName evidence="9">Adenosine 5'-phosphotransferase</fullName>
    </alternativeName>
</protein>
<name>A0A7R9M4F1_9ACAR</name>
<sequence>MTSKKTSSSETKKNVNKKSLKGNNSTLKAGLVFGLGNPLLDISATVKPEFLETYGLLPNDQILADERHHDMFTELLKDYKVDYSAGGDIQNSLRVMQWYFVDTPFIAVYMGCVGNDSNGIKMETKARRDGVNAVYMVDNEENTGACVCLLTKKGKNRSLCAFLGASLKFNVQHIRDNYKYVENAQYFLASGYHLAVSVESVLCLAEHCHKNNKVFLFALSATYICTKYSKELLQIYPYVDYMFANETEGREFSEMMSWPTSELKD</sequence>
<evidence type="ECO:0000259" key="11">
    <source>
        <dbReference type="Pfam" id="PF00294"/>
    </source>
</evidence>
<dbReference type="PANTHER" id="PTHR45769:SF3">
    <property type="entry name" value="ADENOSINE KINASE"/>
    <property type="match status" value="1"/>
</dbReference>
<evidence type="ECO:0000313" key="13">
    <source>
        <dbReference type="Proteomes" id="UP000728032"/>
    </source>
</evidence>
<dbReference type="CDD" id="cd01168">
    <property type="entry name" value="adenosine_kinase"/>
    <property type="match status" value="1"/>
</dbReference>
<keyword evidence="9" id="KW-0539">Nucleus</keyword>
<dbReference type="PRINTS" id="PR00989">
    <property type="entry name" value="ADENOKINASE"/>
</dbReference>
<dbReference type="EMBL" id="OC921311">
    <property type="protein sequence ID" value="CAD7653285.1"/>
    <property type="molecule type" value="Genomic_DNA"/>
</dbReference>
<dbReference type="Gene3D" id="3.30.1110.10">
    <property type="match status" value="1"/>
</dbReference>
<accession>A0A7R9M4F1</accession>
<evidence type="ECO:0000256" key="3">
    <source>
        <dbReference type="ARBA" id="ARBA00012119"/>
    </source>
</evidence>
<keyword evidence="9" id="KW-0460">Magnesium</keyword>
<gene>
    <name evidence="12" type="ORF">ONB1V03_LOCUS9942</name>
</gene>
<keyword evidence="13" id="KW-1185">Reference proteome</keyword>
<feature type="domain" description="Carbohydrate kinase PfkB" evidence="11">
    <location>
        <begin position="50"/>
        <end position="255"/>
    </location>
</feature>
<dbReference type="EC" id="2.7.1.20" evidence="3 9"/>
<evidence type="ECO:0000256" key="2">
    <source>
        <dbReference type="ARBA" id="ARBA00010688"/>
    </source>
</evidence>
<dbReference type="GO" id="GO:0005524">
    <property type="term" value="F:ATP binding"/>
    <property type="evidence" value="ECO:0007669"/>
    <property type="project" value="UniProtKB-UniRule"/>
</dbReference>
<evidence type="ECO:0000256" key="5">
    <source>
        <dbReference type="ARBA" id="ARBA00022726"/>
    </source>
</evidence>
<dbReference type="GO" id="GO:0044209">
    <property type="term" value="P:AMP salvage"/>
    <property type="evidence" value="ECO:0007669"/>
    <property type="project" value="UniProtKB-UniRule"/>
</dbReference>
<dbReference type="GO" id="GO:0006166">
    <property type="term" value="P:purine ribonucleoside salvage"/>
    <property type="evidence" value="ECO:0007669"/>
    <property type="project" value="UniProtKB-KW"/>
</dbReference>